<keyword evidence="2" id="KW-1185">Reference proteome</keyword>
<proteinExistence type="predicted"/>
<evidence type="ECO:0000313" key="1">
    <source>
        <dbReference type="EMBL" id="GFY49015.1"/>
    </source>
</evidence>
<protein>
    <submittedName>
        <fullName evidence="1">Uncharacterized protein</fullName>
    </submittedName>
</protein>
<sequence length="152" mass="17986">MLQEILGHELEKKKKVYVRMSSICKRKQRKRCTGTSSRRESSVELYLFDGKGNRYRVCKRMLLNSSCVGEWVIKKWIIHNDDDIPKNVPTNNVKDKRGRQVRRLFFILCRNLNLIIVAKTHPNCIWNHFGHQNLSCIMHIKTISVHEEELNP</sequence>
<dbReference type="AlphaFoldDB" id="A0A8X6XA28"/>
<accession>A0A8X6XA28</accession>
<gene>
    <name evidence="1" type="ORF">TNIN_239541</name>
</gene>
<name>A0A8X6XA28_9ARAC</name>
<organism evidence="1 2">
    <name type="scientific">Trichonephila inaurata madagascariensis</name>
    <dbReference type="NCBI Taxonomy" id="2747483"/>
    <lineage>
        <taxon>Eukaryota</taxon>
        <taxon>Metazoa</taxon>
        <taxon>Ecdysozoa</taxon>
        <taxon>Arthropoda</taxon>
        <taxon>Chelicerata</taxon>
        <taxon>Arachnida</taxon>
        <taxon>Araneae</taxon>
        <taxon>Araneomorphae</taxon>
        <taxon>Entelegynae</taxon>
        <taxon>Araneoidea</taxon>
        <taxon>Nephilidae</taxon>
        <taxon>Trichonephila</taxon>
        <taxon>Trichonephila inaurata</taxon>
    </lineage>
</organism>
<dbReference type="EMBL" id="BMAV01006768">
    <property type="protein sequence ID" value="GFY49015.1"/>
    <property type="molecule type" value="Genomic_DNA"/>
</dbReference>
<reference evidence="1" key="1">
    <citation type="submission" date="2020-08" db="EMBL/GenBank/DDBJ databases">
        <title>Multicomponent nature underlies the extraordinary mechanical properties of spider dragline silk.</title>
        <authorList>
            <person name="Kono N."/>
            <person name="Nakamura H."/>
            <person name="Mori M."/>
            <person name="Yoshida Y."/>
            <person name="Ohtoshi R."/>
            <person name="Malay A.D."/>
            <person name="Moran D.A.P."/>
            <person name="Tomita M."/>
            <person name="Numata K."/>
            <person name="Arakawa K."/>
        </authorList>
    </citation>
    <scope>NUCLEOTIDE SEQUENCE</scope>
</reference>
<evidence type="ECO:0000313" key="2">
    <source>
        <dbReference type="Proteomes" id="UP000886998"/>
    </source>
</evidence>
<dbReference type="Proteomes" id="UP000886998">
    <property type="component" value="Unassembled WGS sequence"/>
</dbReference>
<comment type="caution">
    <text evidence="1">The sequence shown here is derived from an EMBL/GenBank/DDBJ whole genome shotgun (WGS) entry which is preliminary data.</text>
</comment>